<organism evidence="1 2">
    <name type="scientific">Agathobaculum hominis</name>
    <dbReference type="NCBI Taxonomy" id="2763014"/>
    <lineage>
        <taxon>Bacteria</taxon>
        <taxon>Bacillati</taxon>
        <taxon>Bacillota</taxon>
        <taxon>Clostridia</taxon>
        <taxon>Eubacteriales</taxon>
        <taxon>Butyricicoccaceae</taxon>
        <taxon>Agathobaculum</taxon>
    </lineage>
</organism>
<reference evidence="1 2" key="1">
    <citation type="submission" date="2020-08" db="EMBL/GenBank/DDBJ databases">
        <title>Genome public.</title>
        <authorList>
            <person name="Liu C."/>
            <person name="Sun Q."/>
        </authorList>
    </citation>
    <scope>NUCLEOTIDE SEQUENCE [LARGE SCALE GENOMIC DNA]</scope>
    <source>
        <strain evidence="1 2">M2</strain>
    </source>
</reference>
<name>A0ABR7GLH4_9FIRM</name>
<protein>
    <submittedName>
        <fullName evidence="1">HAD family hydrolase</fullName>
    </submittedName>
</protein>
<evidence type="ECO:0000313" key="1">
    <source>
        <dbReference type="EMBL" id="MBC5695164.1"/>
    </source>
</evidence>
<keyword evidence="2" id="KW-1185">Reference proteome</keyword>
<proteinExistence type="predicted"/>
<sequence>MKYFVFDVDGTLMNSAAVDQQCLKQTLHEFGRDYTFEELRPSFGKPGRQTLADLSFTGETAERIMDRWEGLSKERASEVLAFDGIEALLRELHARGCRCGIVTSRTHYQFDYGFSPLGLDGYFDAVICMEDAPRHKPAPDPLLECLRRMGGTAAEAVYIGDSACDMECAAAAGVKSCLALWGIPEDARIRADIELAAPADALKLI</sequence>
<dbReference type="Proteomes" id="UP000641741">
    <property type="component" value="Unassembled WGS sequence"/>
</dbReference>
<dbReference type="InterPro" id="IPR036412">
    <property type="entry name" value="HAD-like_sf"/>
</dbReference>
<dbReference type="RefSeq" id="WP_186969455.1">
    <property type="nucleotide sequence ID" value="NZ_JACOPK010000003.1"/>
</dbReference>
<dbReference type="InterPro" id="IPR050155">
    <property type="entry name" value="HAD-like_hydrolase_sf"/>
</dbReference>
<dbReference type="SUPFAM" id="SSF56784">
    <property type="entry name" value="HAD-like"/>
    <property type="match status" value="1"/>
</dbReference>
<dbReference type="InterPro" id="IPR023214">
    <property type="entry name" value="HAD_sf"/>
</dbReference>
<dbReference type="PANTHER" id="PTHR43434">
    <property type="entry name" value="PHOSPHOGLYCOLATE PHOSPHATASE"/>
    <property type="match status" value="1"/>
</dbReference>
<dbReference type="SFLD" id="SFLDG01129">
    <property type="entry name" value="C1.5:_HAD__Beta-PGM__Phosphata"/>
    <property type="match status" value="1"/>
</dbReference>
<dbReference type="InterPro" id="IPR023198">
    <property type="entry name" value="PGP-like_dom2"/>
</dbReference>
<gene>
    <name evidence="1" type="ORF">H8S02_04280</name>
</gene>
<dbReference type="Gene3D" id="1.10.150.240">
    <property type="entry name" value="Putative phosphatase, domain 2"/>
    <property type="match status" value="1"/>
</dbReference>
<dbReference type="Gene3D" id="3.40.50.1000">
    <property type="entry name" value="HAD superfamily/HAD-like"/>
    <property type="match status" value="1"/>
</dbReference>
<evidence type="ECO:0000313" key="2">
    <source>
        <dbReference type="Proteomes" id="UP000641741"/>
    </source>
</evidence>
<dbReference type="InterPro" id="IPR006439">
    <property type="entry name" value="HAD-SF_hydro_IA"/>
</dbReference>
<keyword evidence="1" id="KW-0378">Hydrolase</keyword>
<dbReference type="InterPro" id="IPR041492">
    <property type="entry name" value="HAD_2"/>
</dbReference>
<dbReference type="EMBL" id="JACOPK010000003">
    <property type="protein sequence ID" value="MBC5695164.1"/>
    <property type="molecule type" value="Genomic_DNA"/>
</dbReference>
<dbReference type="PANTHER" id="PTHR43434:SF26">
    <property type="entry name" value="PYROPHOSPHATASE PPAX"/>
    <property type="match status" value="1"/>
</dbReference>
<dbReference type="Pfam" id="PF13419">
    <property type="entry name" value="HAD_2"/>
    <property type="match status" value="1"/>
</dbReference>
<dbReference type="NCBIfam" id="TIGR01549">
    <property type="entry name" value="HAD-SF-IA-v1"/>
    <property type="match status" value="1"/>
</dbReference>
<dbReference type="GO" id="GO:0016787">
    <property type="term" value="F:hydrolase activity"/>
    <property type="evidence" value="ECO:0007669"/>
    <property type="project" value="UniProtKB-KW"/>
</dbReference>
<dbReference type="SFLD" id="SFLDS00003">
    <property type="entry name" value="Haloacid_Dehalogenase"/>
    <property type="match status" value="1"/>
</dbReference>
<accession>A0ABR7GLH4</accession>
<comment type="caution">
    <text evidence="1">The sequence shown here is derived from an EMBL/GenBank/DDBJ whole genome shotgun (WGS) entry which is preliminary data.</text>
</comment>